<feature type="transmembrane region" description="Helical" evidence="8">
    <location>
        <begin position="12"/>
        <end position="33"/>
    </location>
</feature>
<accession>A0ABY4DPK3</accession>
<protein>
    <recommendedName>
        <fullName evidence="8">Bcr/CflA family efflux transporter</fullName>
    </recommendedName>
</protein>
<evidence type="ECO:0000256" key="8">
    <source>
        <dbReference type="RuleBase" id="RU365088"/>
    </source>
</evidence>
<dbReference type="Gene3D" id="1.20.1720.10">
    <property type="entry name" value="Multidrug resistance protein D"/>
    <property type="match status" value="1"/>
</dbReference>
<keyword evidence="5 8" id="KW-0812">Transmembrane</keyword>
<dbReference type="CDD" id="cd17320">
    <property type="entry name" value="MFS_MdfA_MDR_like"/>
    <property type="match status" value="1"/>
</dbReference>
<dbReference type="InterPro" id="IPR036259">
    <property type="entry name" value="MFS_trans_sf"/>
</dbReference>
<organism evidence="10 11">
    <name type="scientific">Uruburuella testudinis</name>
    <dbReference type="NCBI Taxonomy" id="1282863"/>
    <lineage>
        <taxon>Bacteria</taxon>
        <taxon>Pseudomonadati</taxon>
        <taxon>Pseudomonadota</taxon>
        <taxon>Betaproteobacteria</taxon>
        <taxon>Neisseriales</taxon>
        <taxon>Neisseriaceae</taxon>
        <taxon>Uruburuella</taxon>
    </lineage>
</organism>
<keyword evidence="11" id="KW-1185">Reference proteome</keyword>
<feature type="transmembrane region" description="Helical" evidence="8">
    <location>
        <begin position="215"/>
        <end position="236"/>
    </location>
</feature>
<evidence type="ECO:0000256" key="2">
    <source>
        <dbReference type="ARBA" id="ARBA00006236"/>
    </source>
</evidence>
<feature type="transmembrane region" description="Helical" evidence="8">
    <location>
        <begin position="278"/>
        <end position="301"/>
    </location>
</feature>
<feature type="transmembrane region" description="Helical" evidence="8">
    <location>
        <begin position="45"/>
        <end position="64"/>
    </location>
</feature>
<feature type="transmembrane region" description="Helical" evidence="8">
    <location>
        <begin position="307"/>
        <end position="330"/>
    </location>
</feature>
<keyword evidence="4" id="KW-1003">Cell membrane</keyword>
<dbReference type="Pfam" id="PF07690">
    <property type="entry name" value="MFS_1"/>
    <property type="match status" value="1"/>
</dbReference>
<evidence type="ECO:0000256" key="6">
    <source>
        <dbReference type="ARBA" id="ARBA00022989"/>
    </source>
</evidence>
<reference evidence="10 11" key="1">
    <citation type="journal article" date="2022" name="Res Sq">
        <title>Evolution of multicellular longitudinally dividing oral cavity symbionts (Neisseriaceae).</title>
        <authorList>
            <person name="Nyongesa S."/>
            <person name="Weber P."/>
            <person name="Bernet E."/>
            <person name="Pullido F."/>
            <person name="Nieckarz M."/>
            <person name="Delaby M."/>
            <person name="Nieves C."/>
            <person name="Viehboeck T."/>
            <person name="Krause N."/>
            <person name="Rivera-Millot A."/>
            <person name="Nakamura A."/>
            <person name="Vischer N."/>
            <person name="VanNieuwenhze M."/>
            <person name="Brun Y."/>
            <person name="Cava F."/>
            <person name="Bulgheresi S."/>
            <person name="Veyrier F."/>
        </authorList>
    </citation>
    <scope>NUCLEOTIDE SEQUENCE [LARGE SCALE GENOMIC DNA]</scope>
    <source>
        <strain evidence="10 11">CCUG 63373m</strain>
    </source>
</reference>
<evidence type="ECO:0000256" key="7">
    <source>
        <dbReference type="ARBA" id="ARBA00023136"/>
    </source>
</evidence>
<keyword evidence="3 8" id="KW-0813">Transport</keyword>
<keyword evidence="8" id="KW-0997">Cell inner membrane</keyword>
<comment type="similarity">
    <text evidence="2 8">Belongs to the major facilitator superfamily. Bcr/CmlA family.</text>
</comment>
<evidence type="ECO:0000313" key="10">
    <source>
        <dbReference type="EMBL" id="UOO80903.1"/>
    </source>
</evidence>
<keyword evidence="6 8" id="KW-1133">Transmembrane helix</keyword>
<comment type="subcellular location">
    <subcellularLocation>
        <location evidence="8">Cell inner membrane</location>
        <topology evidence="8">Multi-pass membrane protein</topology>
    </subcellularLocation>
    <subcellularLocation>
        <location evidence="1">Cell membrane</location>
        <topology evidence="1">Multi-pass membrane protein</topology>
    </subcellularLocation>
</comment>
<dbReference type="EMBL" id="CP091508">
    <property type="protein sequence ID" value="UOO80903.1"/>
    <property type="molecule type" value="Genomic_DNA"/>
</dbReference>
<dbReference type="RefSeq" id="WP_244783973.1">
    <property type="nucleotide sequence ID" value="NZ_CP091508.1"/>
</dbReference>
<feature type="transmembrane region" description="Helical" evidence="8">
    <location>
        <begin position="342"/>
        <end position="363"/>
    </location>
</feature>
<evidence type="ECO:0000256" key="1">
    <source>
        <dbReference type="ARBA" id="ARBA00004651"/>
    </source>
</evidence>
<sequence length="395" mass="41768">MKTTAAPDTLSLILILGALMAFTSLSTDIYLPAMPQMSADLHGNAELTVTGFLIGFAVAQLFWGPVSDRIGRKKPLFAGMVLFAAGSVGCALSDSIGEIVFWRVFQAVGACTAPMLARAVIRDLYGQAQAAQMLSTLTVVMAAAPIIGPLLGGQIIRLTSWHAIFWLLALIGAAMLPALLKLPETHPAAKRRREPLWHAFSHYGELLANKIFMRYVACVALFYTAAYAFIVGSPFVYIDYFGIDAQHYGWLFALNILGVMALSVINRRLVNRFSLDQLLRVATTVAALAGFITALCAYSGFGGIYGIVLPVFVFFATNGIIAACATAAALNGVPHIAGAASALIGSLQYGSGIVSSLLLAAFADGTPQTMALIIAVFAVGSMIAAQLRLRPSASI</sequence>
<dbReference type="PANTHER" id="PTHR23502:SF132">
    <property type="entry name" value="POLYAMINE TRANSPORTER 2-RELATED"/>
    <property type="match status" value="1"/>
</dbReference>
<evidence type="ECO:0000256" key="3">
    <source>
        <dbReference type="ARBA" id="ARBA00022448"/>
    </source>
</evidence>
<feature type="transmembrane region" description="Helical" evidence="8">
    <location>
        <begin position="133"/>
        <end position="151"/>
    </location>
</feature>
<dbReference type="PROSITE" id="PS50850">
    <property type="entry name" value="MFS"/>
    <property type="match status" value="1"/>
</dbReference>
<feature type="transmembrane region" description="Helical" evidence="8">
    <location>
        <begin position="369"/>
        <end position="389"/>
    </location>
</feature>
<feature type="domain" description="Major facilitator superfamily (MFS) profile" evidence="9">
    <location>
        <begin position="1"/>
        <end position="393"/>
    </location>
</feature>
<proteinExistence type="inferred from homology"/>
<dbReference type="PANTHER" id="PTHR23502">
    <property type="entry name" value="MAJOR FACILITATOR SUPERFAMILY"/>
    <property type="match status" value="1"/>
</dbReference>
<feature type="transmembrane region" description="Helical" evidence="8">
    <location>
        <begin position="163"/>
        <end position="182"/>
    </location>
</feature>
<dbReference type="SUPFAM" id="SSF103473">
    <property type="entry name" value="MFS general substrate transporter"/>
    <property type="match status" value="1"/>
</dbReference>
<dbReference type="Proteomes" id="UP000829817">
    <property type="component" value="Chromosome"/>
</dbReference>
<evidence type="ECO:0000259" key="9">
    <source>
        <dbReference type="PROSITE" id="PS50850"/>
    </source>
</evidence>
<keyword evidence="7 8" id="KW-0472">Membrane</keyword>
<evidence type="ECO:0000313" key="11">
    <source>
        <dbReference type="Proteomes" id="UP000829817"/>
    </source>
</evidence>
<evidence type="ECO:0000256" key="4">
    <source>
        <dbReference type="ARBA" id="ARBA00022475"/>
    </source>
</evidence>
<feature type="transmembrane region" description="Helical" evidence="8">
    <location>
        <begin position="100"/>
        <end position="121"/>
    </location>
</feature>
<dbReference type="InterPro" id="IPR004812">
    <property type="entry name" value="Efflux_drug-R_Bcr/CmlA"/>
</dbReference>
<feature type="transmembrane region" description="Helical" evidence="8">
    <location>
        <begin position="248"/>
        <end position="266"/>
    </location>
</feature>
<feature type="transmembrane region" description="Helical" evidence="8">
    <location>
        <begin position="76"/>
        <end position="94"/>
    </location>
</feature>
<dbReference type="InterPro" id="IPR011701">
    <property type="entry name" value="MFS"/>
</dbReference>
<gene>
    <name evidence="10" type="ORF">LVJ83_07870</name>
</gene>
<evidence type="ECO:0000256" key="5">
    <source>
        <dbReference type="ARBA" id="ARBA00022692"/>
    </source>
</evidence>
<name>A0ABY4DPK3_9NEIS</name>
<dbReference type="InterPro" id="IPR020846">
    <property type="entry name" value="MFS_dom"/>
</dbReference>
<dbReference type="NCBIfam" id="TIGR00710">
    <property type="entry name" value="efflux_Bcr_CflA"/>
    <property type="match status" value="1"/>
</dbReference>